<dbReference type="Proteomes" id="UP001157006">
    <property type="component" value="Unassembled WGS sequence"/>
</dbReference>
<evidence type="ECO:0000313" key="6">
    <source>
        <dbReference type="EMBL" id="CAI8584724.1"/>
    </source>
</evidence>
<dbReference type="GO" id="GO:0003887">
    <property type="term" value="F:DNA-directed DNA polymerase activity"/>
    <property type="evidence" value="ECO:0007669"/>
    <property type="project" value="UniProtKB-KW"/>
</dbReference>
<reference evidence="6 7" key="1">
    <citation type="submission" date="2023-01" db="EMBL/GenBank/DDBJ databases">
        <authorList>
            <person name="Kreplak J."/>
        </authorList>
    </citation>
    <scope>NUCLEOTIDE SEQUENCE [LARGE SCALE GENOMIC DNA]</scope>
</reference>
<evidence type="ECO:0000259" key="5">
    <source>
        <dbReference type="Pfam" id="PF00136"/>
    </source>
</evidence>
<comment type="caution">
    <text evidence="6">The sequence shown here is derived from an EMBL/GenBank/DDBJ whole genome shotgun (WGS) entry which is preliminary data.</text>
</comment>
<dbReference type="PANTHER" id="PTHR47703:SF2">
    <property type="entry name" value="D-AMINOACID AMINOTRANSFERASE-LIKE PLP-DEPENDENT ENZYMES SUPERFAMILY PROTEIN"/>
    <property type="match status" value="1"/>
</dbReference>
<proteinExistence type="predicted"/>
<evidence type="ECO:0000313" key="7">
    <source>
        <dbReference type="Proteomes" id="UP001157006"/>
    </source>
</evidence>
<protein>
    <recommendedName>
        <fullName evidence="1">DNA-directed DNA polymerase</fullName>
        <ecNumber evidence="1">2.7.7.7</ecNumber>
    </recommendedName>
</protein>
<keyword evidence="3" id="KW-0548">Nucleotidyltransferase</keyword>
<dbReference type="EMBL" id="CATIWC010002239">
    <property type="protein sequence ID" value="CAI8584724.1"/>
    <property type="molecule type" value="Genomic_DNA"/>
</dbReference>
<dbReference type="GO" id="GO:0000166">
    <property type="term" value="F:nucleotide binding"/>
    <property type="evidence" value="ECO:0007669"/>
    <property type="project" value="InterPro"/>
</dbReference>
<evidence type="ECO:0000256" key="3">
    <source>
        <dbReference type="ARBA" id="ARBA00022695"/>
    </source>
</evidence>
<keyword evidence="7" id="KW-1185">Reference proteome</keyword>
<name>A0AAV0YIW4_VICFA</name>
<evidence type="ECO:0000256" key="4">
    <source>
        <dbReference type="ARBA" id="ARBA00022932"/>
    </source>
</evidence>
<dbReference type="EC" id="2.7.7.7" evidence="1"/>
<dbReference type="PANTHER" id="PTHR47703">
    <property type="entry name" value="D-AMINOACID AMINOTRANSFERASE-LIKE PLP-DEPENDENT ENZYMES SUPERFAMILY PROTEIN"/>
    <property type="match status" value="1"/>
</dbReference>
<feature type="domain" description="DNA-directed DNA polymerase family B multifunctional" evidence="5">
    <location>
        <begin position="123"/>
        <end position="192"/>
    </location>
</feature>
<accession>A0AAV0YIW4</accession>
<evidence type="ECO:0000256" key="2">
    <source>
        <dbReference type="ARBA" id="ARBA00022679"/>
    </source>
</evidence>
<keyword evidence="4" id="KW-0239">DNA-directed DNA polymerase</keyword>
<dbReference type="AlphaFoldDB" id="A0AAV0YIW4"/>
<dbReference type="InterPro" id="IPR006134">
    <property type="entry name" value="DNA-dir_DNA_pol_B_multi_dom"/>
</dbReference>
<organism evidence="6 7">
    <name type="scientific">Vicia faba</name>
    <name type="common">Broad bean</name>
    <name type="synonym">Faba vulgaris</name>
    <dbReference type="NCBI Taxonomy" id="3906"/>
    <lineage>
        <taxon>Eukaryota</taxon>
        <taxon>Viridiplantae</taxon>
        <taxon>Streptophyta</taxon>
        <taxon>Embryophyta</taxon>
        <taxon>Tracheophyta</taxon>
        <taxon>Spermatophyta</taxon>
        <taxon>Magnoliopsida</taxon>
        <taxon>eudicotyledons</taxon>
        <taxon>Gunneridae</taxon>
        <taxon>Pentapetalae</taxon>
        <taxon>rosids</taxon>
        <taxon>fabids</taxon>
        <taxon>Fabales</taxon>
        <taxon>Fabaceae</taxon>
        <taxon>Papilionoideae</taxon>
        <taxon>50 kb inversion clade</taxon>
        <taxon>NPAAA clade</taxon>
        <taxon>Hologalegina</taxon>
        <taxon>IRL clade</taxon>
        <taxon>Fabeae</taxon>
        <taxon>Vicia</taxon>
    </lineage>
</organism>
<evidence type="ECO:0000256" key="1">
    <source>
        <dbReference type="ARBA" id="ARBA00012417"/>
    </source>
</evidence>
<sequence>MLSLDKNFPVWQPALEMLVNESVGKVLPIALKERVDSEELAVTTLVSGNLEELNVCETTSEGKMSNFFDVHVHIDTYVPPRFGIRGNGAHLALGGYVRNFAAAKYSDWVRIRKTLEKLRPPSVTELLLSHNGDQILEGCVTNFFVVCCKVQEEAQNGQVELEKHVITKTLTKPSEAYYDAKNLPHVLVSTKICFV</sequence>
<dbReference type="GO" id="GO:0003677">
    <property type="term" value="F:DNA binding"/>
    <property type="evidence" value="ECO:0007669"/>
    <property type="project" value="InterPro"/>
</dbReference>
<gene>
    <name evidence="6" type="ORF">VFH_U089400</name>
</gene>
<dbReference type="Pfam" id="PF00136">
    <property type="entry name" value="DNA_pol_B"/>
    <property type="match status" value="1"/>
</dbReference>
<dbReference type="InterPro" id="IPR042087">
    <property type="entry name" value="DNA_pol_B_thumb"/>
</dbReference>
<keyword evidence="2" id="KW-0808">Transferase</keyword>
<dbReference type="Gene3D" id="1.10.132.60">
    <property type="entry name" value="DNA polymerase family B, C-terminal domain"/>
    <property type="match status" value="1"/>
</dbReference>